<dbReference type="Proteomes" id="UP000588647">
    <property type="component" value="Unassembled WGS sequence"/>
</dbReference>
<dbReference type="EMBL" id="JACIEM010000001">
    <property type="protein sequence ID" value="MBB4002374.1"/>
    <property type="molecule type" value="Genomic_DNA"/>
</dbReference>
<protein>
    <submittedName>
        <fullName evidence="1">Putative TPR repeat methyltransferase</fullName>
    </submittedName>
</protein>
<comment type="caution">
    <text evidence="1">The sequence shown here is derived from an EMBL/GenBank/DDBJ whole genome shotgun (WGS) entry which is preliminary data.</text>
</comment>
<sequence length="278" mass="30001">MMTERMMAGGFDEEALAEAYNRALRLEKAGEAAGAAGAYRECLALDPDDHGGAAIRLAALGQGETPASAGDAYVATLFDQHADAFEDILVRQLQYGVPALIAERLAEIAPGPYRRMLDLGCGTGLAGEALADRAETIIGVDLSEGMIEICFDKGVHDQLFIGEAVGFLEDFDEEEPFDLVVAADVLPYLGDLDPLFAGAAQRMAGGGILAFSTETLSDEAFGARDFMVGPHQRFHHRARYVQDRLEAHGFDTLSCEDITVRWQEGQKAPGHLVLARRR</sequence>
<dbReference type="GO" id="GO:0032259">
    <property type="term" value="P:methylation"/>
    <property type="evidence" value="ECO:0007669"/>
    <property type="project" value="UniProtKB-KW"/>
</dbReference>
<evidence type="ECO:0000313" key="2">
    <source>
        <dbReference type="Proteomes" id="UP000588647"/>
    </source>
</evidence>
<evidence type="ECO:0000313" key="1">
    <source>
        <dbReference type="EMBL" id="MBB4002374.1"/>
    </source>
</evidence>
<dbReference type="Gene3D" id="3.40.50.150">
    <property type="entry name" value="Vaccinia Virus protein VP39"/>
    <property type="match status" value="1"/>
</dbReference>
<gene>
    <name evidence="1" type="ORF">GGR03_001421</name>
</gene>
<keyword evidence="1" id="KW-0808">Transferase</keyword>
<organism evidence="1 2">
    <name type="scientific">Aurantimonas endophytica</name>
    <dbReference type="NCBI Taxonomy" id="1522175"/>
    <lineage>
        <taxon>Bacteria</taxon>
        <taxon>Pseudomonadati</taxon>
        <taxon>Pseudomonadota</taxon>
        <taxon>Alphaproteobacteria</taxon>
        <taxon>Hyphomicrobiales</taxon>
        <taxon>Aurantimonadaceae</taxon>
        <taxon>Aurantimonas</taxon>
    </lineage>
</organism>
<accession>A0A7W6MNZ0</accession>
<reference evidence="1 2" key="1">
    <citation type="submission" date="2020-08" db="EMBL/GenBank/DDBJ databases">
        <title>Genomic Encyclopedia of Type Strains, Phase IV (KMG-IV): sequencing the most valuable type-strain genomes for metagenomic binning, comparative biology and taxonomic classification.</title>
        <authorList>
            <person name="Goeker M."/>
        </authorList>
    </citation>
    <scope>NUCLEOTIDE SEQUENCE [LARGE SCALE GENOMIC DNA]</scope>
    <source>
        <strain evidence="1 2">DSM 103570</strain>
    </source>
</reference>
<dbReference type="AlphaFoldDB" id="A0A7W6MNZ0"/>
<dbReference type="RefSeq" id="WP_246367622.1">
    <property type="nucleotide sequence ID" value="NZ_JAAAMM010000001.1"/>
</dbReference>
<keyword evidence="1" id="KW-0489">Methyltransferase</keyword>
<dbReference type="InterPro" id="IPR029063">
    <property type="entry name" value="SAM-dependent_MTases_sf"/>
</dbReference>
<proteinExistence type="predicted"/>
<name>A0A7W6MNZ0_9HYPH</name>
<dbReference type="PANTHER" id="PTHR43861">
    <property type="entry name" value="TRANS-ACONITATE 2-METHYLTRANSFERASE-RELATED"/>
    <property type="match status" value="1"/>
</dbReference>
<dbReference type="CDD" id="cd02440">
    <property type="entry name" value="AdoMet_MTases"/>
    <property type="match status" value="1"/>
</dbReference>
<dbReference type="Pfam" id="PF13489">
    <property type="entry name" value="Methyltransf_23"/>
    <property type="match status" value="1"/>
</dbReference>
<keyword evidence="2" id="KW-1185">Reference proteome</keyword>
<dbReference type="SUPFAM" id="SSF53335">
    <property type="entry name" value="S-adenosyl-L-methionine-dependent methyltransferases"/>
    <property type="match status" value="1"/>
</dbReference>
<dbReference type="GO" id="GO:0008168">
    <property type="term" value="F:methyltransferase activity"/>
    <property type="evidence" value="ECO:0007669"/>
    <property type="project" value="UniProtKB-KW"/>
</dbReference>